<organism evidence="1 2">
    <name type="scientific">Caenorhabditis auriculariae</name>
    <dbReference type="NCBI Taxonomy" id="2777116"/>
    <lineage>
        <taxon>Eukaryota</taxon>
        <taxon>Metazoa</taxon>
        <taxon>Ecdysozoa</taxon>
        <taxon>Nematoda</taxon>
        <taxon>Chromadorea</taxon>
        <taxon>Rhabditida</taxon>
        <taxon>Rhabditina</taxon>
        <taxon>Rhabditomorpha</taxon>
        <taxon>Rhabditoidea</taxon>
        <taxon>Rhabditidae</taxon>
        <taxon>Peloderinae</taxon>
        <taxon>Caenorhabditis</taxon>
    </lineage>
</organism>
<keyword evidence="2" id="KW-1185">Reference proteome</keyword>
<comment type="caution">
    <text evidence="1">The sequence shown here is derived from an EMBL/GenBank/DDBJ whole genome shotgun (WGS) entry which is preliminary data.</text>
</comment>
<protein>
    <submittedName>
        <fullName evidence="1">Uncharacterized protein</fullName>
    </submittedName>
</protein>
<sequence length="95" mass="10765">MEEERDCTRDSELGSYFTTTEPRVSFGFTTSFRPDFTASMAQALKIRTTLEKMNVTGSNPKRLHPLFNSPSNFLRDSLPNLQLLRSNASEPHPAQ</sequence>
<name>A0A8S1H274_9PELO</name>
<evidence type="ECO:0000313" key="2">
    <source>
        <dbReference type="Proteomes" id="UP000835052"/>
    </source>
</evidence>
<gene>
    <name evidence="1" type="ORF">CAUJ_LOCUS5530</name>
</gene>
<proteinExistence type="predicted"/>
<evidence type="ECO:0000313" key="1">
    <source>
        <dbReference type="EMBL" id="CAD6189611.1"/>
    </source>
</evidence>
<dbReference type="AlphaFoldDB" id="A0A8S1H274"/>
<dbReference type="Proteomes" id="UP000835052">
    <property type="component" value="Unassembled WGS sequence"/>
</dbReference>
<accession>A0A8S1H274</accession>
<reference evidence="1" key="1">
    <citation type="submission" date="2020-10" db="EMBL/GenBank/DDBJ databases">
        <authorList>
            <person name="Kikuchi T."/>
        </authorList>
    </citation>
    <scope>NUCLEOTIDE SEQUENCE</scope>
    <source>
        <strain evidence="1">NKZ352</strain>
    </source>
</reference>
<dbReference type="EMBL" id="CAJGYM010000011">
    <property type="protein sequence ID" value="CAD6189611.1"/>
    <property type="molecule type" value="Genomic_DNA"/>
</dbReference>